<evidence type="ECO:0000256" key="1">
    <source>
        <dbReference type="SAM" id="Phobius"/>
    </source>
</evidence>
<dbReference type="RefSeq" id="WP_121459558.1">
    <property type="nucleotide sequence ID" value="NZ_RBXP01000020.1"/>
</dbReference>
<keyword evidence="1" id="KW-0472">Membrane</keyword>
<protein>
    <submittedName>
        <fullName evidence="2">Putative iron-regulated membrane protein</fullName>
    </submittedName>
</protein>
<feature type="transmembrane region" description="Helical" evidence="1">
    <location>
        <begin position="211"/>
        <end position="234"/>
    </location>
</feature>
<keyword evidence="1" id="KW-0812">Transmembrane</keyword>
<dbReference type="EMBL" id="RBXP01000020">
    <property type="protein sequence ID" value="RKT49634.1"/>
    <property type="molecule type" value="Genomic_DNA"/>
</dbReference>
<feature type="transmembrane region" description="Helical" evidence="1">
    <location>
        <begin position="12"/>
        <end position="32"/>
    </location>
</feature>
<dbReference type="Proteomes" id="UP000270626">
    <property type="component" value="Unassembled WGS sequence"/>
</dbReference>
<dbReference type="PANTHER" id="PTHR34219">
    <property type="entry name" value="IRON-REGULATED INNER MEMBRANE PROTEIN-RELATED"/>
    <property type="match status" value="1"/>
</dbReference>
<sequence>MRPLLVRLHRWFGLFCALFLIISGLTGSIIAWNHELEEWLAPDIFTVNPPAGAKMLAPLSLARQLEAEMPGLQLTYLPLSVEPGHSLGIGVAPRPAADGSPAIAPGFNQMAVDPYTGRILGQRQWGEFGLAPEKFFAFLYKLHYSLHLPAIAGIPVGTLLMGIVGMVWTIDAFVALWISFPAGGNWRKSFAFRWRAGGYRLNFDLHRSGGVWVWALLLILAFTSVSMNLGAQVVRPLVGLFSPLTPLPAAGRTPAPADQPHAPALAREPIIELARQEAGRRGWQLPAGAIAYNPWLNLYGVAFFDEGDDHGGKLGPPWLYFDGNSGALAGEKHPGHGSAGDIFMHVQHPLHSGRILGLPGRIAVSLLGLVIAMLSLTGVYLWWKKRRAREQRR</sequence>
<feature type="transmembrane region" description="Helical" evidence="1">
    <location>
        <begin position="150"/>
        <end position="178"/>
    </location>
</feature>
<keyword evidence="3" id="KW-1185">Reference proteome</keyword>
<comment type="caution">
    <text evidence="2">The sequence shown here is derived from an EMBL/GenBank/DDBJ whole genome shotgun (WGS) entry which is preliminary data.</text>
</comment>
<reference evidence="2 3" key="1">
    <citation type="submission" date="2018-10" db="EMBL/GenBank/DDBJ databases">
        <title>Genomic Encyclopedia of Type Strains, Phase IV (KMG-IV): sequencing the most valuable type-strain genomes for metagenomic binning, comparative biology and taxonomic classification.</title>
        <authorList>
            <person name="Goeker M."/>
        </authorList>
    </citation>
    <scope>NUCLEOTIDE SEQUENCE [LARGE SCALE GENOMIC DNA]</scope>
    <source>
        <strain evidence="2 3">DSM 23841</strain>
    </source>
</reference>
<dbReference type="InterPro" id="IPR005625">
    <property type="entry name" value="PepSY-ass_TM"/>
</dbReference>
<accession>A0A495VK11</accession>
<evidence type="ECO:0000313" key="3">
    <source>
        <dbReference type="Proteomes" id="UP000270626"/>
    </source>
</evidence>
<proteinExistence type="predicted"/>
<dbReference type="Pfam" id="PF03929">
    <property type="entry name" value="PepSY_TM"/>
    <property type="match status" value="1"/>
</dbReference>
<keyword evidence="1" id="KW-1133">Transmembrane helix</keyword>
<evidence type="ECO:0000313" key="2">
    <source>
        <dbReference type="EMBL" id="RKT49634.1"/>
    </source>
</evidence>
<dbReference type="AlphaFoldDB" id="A0A495VK11"/>
<name>A0A495VK11_9RHOO</name>
<feature type="transmembrane region" description="Helical" evidence="1">
    <location>
        <begin position="362"/>
        <end position="383"/>
    </location>
</feature>
<gene>
    <name evidence="2" type="ORF">DFR40_3300</name>
</gene>
<dbReference type="PANTHER" id="PTHR34219:SF5">
    <property type="entry name" value="BLR4505 PROTEIN"/>
    <property type="match status" value="1"/>
</dbReference>
<dbReference type="OrthoDB" id="7238323at2"/>
<organism evidence="2 3">
    <name type="scientific">Azonexus fungiphilus</name>
    <dbReference type="NCBI Taxonomy" id="146940"/>
    <lineage>
        <taxon>Bacteria</taxon>
        <taxon>Pseudomonadati</taxon>
        <taxon>Pseudomonadota</taxon>
        <taxon>Betaproteobacteria</taxon>
        <taxon>Rhodocyclales</taxon>
        <taxon>Azonexaceae</taxon>
        <taxon>Azonexus</taxon>
    </lineage>
</organism>